<proteinExistence type="predicted"/>
<evidence type="ECO:0000313" key="7">
    <source>
        <dbReference type="EMBL" id="MBB4079293.1"/>
    </source>
</evidence>
<evidence type="ECO:0000313" key="8">
    <source>
        <dbReference type="Proteomes" id="UP000576209"/>
    </source>
</evidence>
<dbReference type="EMBL" id="JACIFF010000004">
    <property type="protein sequence ID" value="MBB4079293.1"/>
    <property type="molecule type" value="Genomic_DNA"/>
</dbReference>
<feature type="transmembrane region" description="Helical" evidence="6">
    <location>
        <begin position="145"/>
        <end position="163"/>
    </location>
</feature>
<keyword evidence="3 6" id="KW-0812">Transmembrane</keyword>
<evidence type="ECO:0008006" key="9">
    <source>
        <dbReference type="Google" id="ProtNLM"/>
    </source>
</evidence>
<evidence type="ECO:0000256" key="5">
    <source>
        <dbReference type="ARBA" id="ARBA00023136"/>
    </source>
</evidence>
<evidence type="ECO:0000256" key="2">
    <source>
        <dbReference type="ARBA" id="ARBA00022475"/>
    </source>
</evidence>
<dbReference type="Pfam" id="PF03706">
    <property type="entry name" value="LPG_synthase_TM"/>
    <property type="match status" value="1"/>
</dbReference>
<comment type="subcellular location">
    <subcellularLocation>
        <location evidence="1">Cell membrane</location>
        <topology evidence="1">Multi-pass membrane protein</topology>
    </subcellularLocation>
</comment>
<dbReference type="GO" id="GO:0005886">
    <property type="term" value="C:plasma membrane"/>
    <property type="evidence" value="ECO:0007669"/>
    <property type="project" value="UniProtKB-SubCell"/>
</dbReference>
<dbReference type="NCBIfam" id="TIGR00374">
    <property type="entry name" value="flippase-like domain"/>
    <property type="match status" value="1"/>
</dbReference>
<feature type="transmembrane region" description="Helical" evidence="6">
    <location>
        <begin position="239"/>
        <end position="259"/>
    </location>
</feature>
<reference evidence="7 8" key="1">
    <citation type="submission" date="2020-08" db="EMBL/GenBank/DDBJ databases">
        <title>Genomic Encyclopedia of Type Strains, Phase IV (KMG-IV): sequencing the most valuable type-strain genomes for metagenomic binning, comparative biology and taxonomic classification.</title>
        <authorList>
            <person name="Goeker M."/>
        </authorList>
    </citation>
    <scope>NUCLEOTIDE SEQUENCE [LARGE SCALE GENOMIC DNA]</scope>
    <source>
        <strain evidence="7 8">DSM 105137</strain>
    </source>
</reference>
<keyword evidence="2" id="KW-1003">Cell membrane</keyword>
<feature type="transmembrane region" description="Helical" evidence="6">
    <location>
        <begin position="183"/>
        <end position="203"/>
    </location>
</feature>
<dbReference type="RefSeq" id="WP_183495544.1">
    <property type="nucleotide sequence ID" value="NZ_JACIFF010000004.1"/>
</dbReference>
<feature type="transmembrane region" description="Helical" evidence="6">
    <location>
        <begin position="62"/>
        <end position="81"/>
    </location>
</feature>
<dbReference type="AlphaFoldDB" id="A0A840E5Q6"/>
<dbReference type="InterPro" id="IPR022791">
    <property type="entry name" value="L-PG_synthase/AglD"/>
</dbReference>
<evidence type="ECO:0000256" key="3">
    <source>
        <dbReference type="ARBA" id="ARBA00022692"/>
    </source>
</evidence>
<name>A0A840E5Q6_9BACT</name>
<gene>
    <name evidence="7" type="ORF">GGR28_001913</name>
</gene>
<feature type="transmembrane region" description="Helical" evidence="6">
    <location>
        <begin position="319"/>
        <end position="340"/>
    </location>
</feature>
<keyword evidence="4 6" id="KW-1133">Transmembrane helix</keyword>
<sequence length="350" mass="38406">MSQSVSNTLKFLVFVGLGFGILYLVYRNQQAAYAADCALRGIAGDECSLLDKVLRDFRGANFWWLGMTLIAFCISNVSRALRWNMLLRTLGKTPRFINAFLTINLGYLANLGFPRFGEIVRPAAMARYENIKLERVVGTVVVDRMVDVVSLLALTGLTLLIAGDRIWAWVDENASISDRLAGLEWLLTSAVILAVGGLALAWFQRRRILATRLGAKVVTIIQGFGEGIRTIATVQHPGLFVLYSLNIWFMYFLMTYFVFLSFAPTAGLGPEAALTTFVSGGWGIVVPSPGGMGSYHYMAQSALGLYGLPGEDGFSWANISFFSINIGCNVLIGLLALLLLPRINRSYTPS</sequence>
<dbReference type="PANTHER" id="PTHR39087:SF2">
    <property type="entry name" value="UPF0104 MEMBRANE PROTEIN MJ1595"/>
    <property type="match status" value="1"/>
</dbReference>
<accession>A0A840E5Q6</accession>
<dbReference type="Proteomes" id="UP000576209">
    <property type="component" value="Unassembled WGS sequence"/>
</dbReference>
<evidence type="ECO:0000256" key="1">
    <source>
        <dbReference type="ARBA" id="ARBA00004651"/>
    </source>
</evidence>
<keyword evidence="5 6" id="KW-0472">Membrane</keyword>
<keyword evidence="8" id="KW-1185">Reference proteome</keyword>
<feature type="transmembrane region" description="Helical" evidence="6">
    <location>
        <begin position="7"/>
        <end position="26"/>
    </location>
</feature>
<comment type="caution">
    <text evidence="7">The sequence shown here is derived from an EMBL/GenBank/DDBJ whole genome shotgun (WGS) entry which is preliminary data.</text>
</comment>
<evidence type="ECO:0000256" key="4">
    <source>
        <dbReference type="ARBA" id="ARBA00022989"/>
    </source>
</evidence>
<evidence type="ECO:0000256" key="6">
    <source>
        <dbReference type="SAM" id="Phobius"/>
    </source>
</evidence>
<organism evidence="7 8">
    <name type="scientific">Neolewinella aquimaris</name>
    <dbReference type="NCBI Taxonomy" id="1835722"/>
    <lineage>
        <taxon>Bacteria</taxon>
        <taxon>Pseudomonadati</taxon>
        <taxon>Bacteroidota</taxon>
        <taxon>Saprospiria</taxon>
        <taxon>Saprospirales</taxon>
        <taxon>Lewinellaceae</taxon>
        <taxon>Neolewinella</taxon>
    </lineage>
</organism>
<dbReference type="PANTHER" id="PTHR39087">
    <property type="entry name" value="UPF0104 MEMBRANE PROTEIN MJ1595"/>
    <property type="match status" value="1"/>
</dbReference>
<protein>
    <recommendedName>
        <fullName evidence="9">Flippase-like domain-containing protein</fullName>
    </recommendedName>
</protein>